<reference evidence="1" key="2">
    <citation type="submission" date="2021-04" db="EMBL/GenBank/DDBJ databases">
        <authorList>
            <person name="Gilroy R."/>
        </authorList>
    </citation>
    <scope>NUCLEOTIDE SEQUENCE</scope>
    <source>
        <strain evidence="1">CHK192-9172</strain>
    </source>
</reference>
<accession>A0A9D2D0G7</accession>
<dbReference type="Pfam" id="PF21983">
    <property type="entry name" value="NikA-like"/>
    <property type="match status" value="1"/>
</dbReference>
<dbReference type="AlphaFoldDB" id="A0A9D2D0G7"/>
<dbReference type="InterPro" id="IPR053842">
    <property type="entry name" value="NikA-like"/>
</dbReference>
<dbReference type="EMBL" id="DXCH01000002">
    <property type="protein sequence ID" value="HIZ06305.1"/>
    <property type="molecule type" value="Genomic_DNA"/>
</dbReference>
<evidence type="ECO:0000313" key="2">
    <source>
        <dbReference type="Proteomes" id="UP000824024"/>
    </source>
</evidence>
<dbReference type="Proteomes" id="UP000824024">
    <property type="component" value="Unassembled WGS sequence"/>
</dbReference>
<reference evidence="1" key="1">
    <citation type="journal article" date="2021" name="PeerJ">
        <title>Extensive microbial diversity within the chicken gut microbiome revealed by metagenomics and culture.</title>
        <authorList>
            <person name="Gilroy R."/>
            <person name="Ravi A."/>
            <person name="Getino M."/>
            <person name="Pursley I."/>
            <person name="Horton D.L."/>
            <person name="Alikhan N.F."/>
            <person name="Baker D."/>
            <person name="Gharbi K."/>
            <person name="Hall N."/>
            <person name="Watson M."/>
            <person name="Adriaenssens E.M."/>
            <person name="Foster-Nyarko E."/>
            <person name="Jarju S."/>
            <person name="Secka A."/>
            <person name="Antonio M."/>
            <person name="Oren A."/>
            <person name="Chaudhuri R.R."/>
            <person name="La Ragione R."/>
            <person name="Hildebrand F."/>
            <person name="Pallen M.J."/>
        </authorList>
    </citation>
    <scope>NUCLEOTIDE SEQUENCE</scope>
    <source>
        <strain evidence="1">CHK192-9172</strain>
    </source>
</reference>
<gene>
    <name evidence="1" type="ORF">IAA08_00035</name>
</gene>
<protein>
    <submittedName>
        <fullName evidence="1">MobC family plasmid mobilization relaxosome protein</fullName>
    </submittedName>
</protein>
<organism evidence="1 2">
    <name type="scientific">Candidatus Eubacterium avistercoris</name>
    <dbReference type="NCBI Taxonomy" id="2838567"/>
    <lineage>
        <taxon>Bacteria</taxon>
        <taxon>Bacillati</taxon>
        <taxon>Bacillota</taxon>
        <taxon>Clostridia</taxon>
        <taxon>Eubacteriales</taxon>
        <taxon>Eubacteriaceae</taxon>
        <taxon>Eubacterium</taxon>
    </lineage>
</organism>
<evidence type="ECO:0000313" key="1">
    <source>
        <dbReference type="EMBL" id="HIZ06305.1"/>
    </source>
</evidence>
<name>A0A9D2D0G7_9FIRM</name>
<sequence length="106" mass="12523">MAKYQKTHMITFRVTEDEYRELRNKAPGNLSSYCRHLILRDEDIKKTEREKDLKELTYQIRKIGVNINQVTARINSGLYYPQDAGRLLRQLEAVERILQTLQTVSP</sequence>
<comment type="caution">
    <text evidence="1">The sequence shown here is derived from an EMBL/GenBank/DDBJ whole genome shotgun (WGS) entry which is preliminary data.</text>
</comment>
<proteinExistence type="predicted"/>